<accession>A0ABV7EMJ6</accession>
<comment type="caution">
    <text evidence="2">The sequence shown here is derived from an EMBL/GenBank/DDBJ whole genome shotgun (WGS) entry which is preliminary data.</text>
</comment>
<dbReference type="InterPro" id="IPR001633">
    <property type="entry name" value="EAL_dom"/>
</dbReference>
<sequence>MQTPRIPDNETERLEALRRSNLLHTPKDAVFDRVCQMAARLMHTPMSSISLVDEDQQWFKSQVGSAVESIPRDISFCGHAINEDEMMVVPDTALDARFVDNPLVTGEPHVRFYAGAPLKNADDYVLGNLCVVDTKPRYDFDDDDRQTLRELSEVLSSWIKMRASAGYLDAATGTYTLQRMHETLNAELHKLASNPRAVAGYVGVVDVAMPRQMHDLTQVMGYQLTERFIVECISRLSAAIGSDRDLYRIGMFRFGFFMNEQTGPEVERKLDRLIATLREPFHSTVGILIAPSATMGVAPLKKAAGGAEEHLRQAAVAADDAWESNRAWAFHTPDRDARRQRKLQLLIDLPAALAAPDQLHLEYQPKIDLASGACTGVEALLRWQHDSLGTVSPVELIEAAEKTALMRPLTDWVLDTALAQCVQWRAAGLTLQIAVNLSAHDLTDPDIVRRVQERLHKHQLSGASLELEFTESLLIRNLDAVIPTLQQLHELGVSTAIDDFGTGYCNLSYLQKLNVGKIKIDRRFVQELDDDPRTQTLTRAIINLAHDLGYQVVAEGVETRKTLALLGAWNSEQAQGYLFSKPLRPTALFDWAQDNTTLSPEPAEPHQTQRRH</sequence>
<protein>
    <submittedName>
        <fullName evidence="2">EAL domain-containing protein</fullName>
    </submittedName>
</protein>
<keyword evidence="3" id="KW-1185">Reference proteome</keyword>
<dbReference type="CDD" id="cd01948">
    <property type="entry name" value="EAL"/>
    <property type="match status" value="1"/>
</dbReference>
<dbReference type="InterPro" id="IPR035919">
    <property type="entry name" value="EAL_sf"/>
</dbReference>
<evidence type="ECO:0000313" key="2">
    <source>
        <dbReference type="EMBL" id="MFC3103131.1"/>
    </source>
</evidence>
<dbReference type="PANTHER" id="PTHR33121:SF19">
    <property type="entry name" value="CYCLIC DI-GMP PHOSPHODIESTERASE PA2567"/>
    <property type="match status" value="1"/>
</dbReference>
<dbReference type="InterPro" id="IPR003018">
    <property type="entry name" value="GAF"/>
</dbReference>
<name>A0ABV7EMJ6_9GAMM</name>
<dbReference type="SUPFAM" id="SSF141868">
    <property type="entry name" value="EAL domain-like"/>
    <property type="match status" value="1"/>
</dbReference>
<dbReference type="InterPro" id="IPR043128">
    <property type="entry name" value="Rev_trsase/Diguanyl_cyclase"/>
</dbReference>
<dbReference type="Gene3D" id="3.30.450.40">
    <property type="match status" value="1"/>
</dbReference>
<dbReference type="InterPro" id="IPR029787">
    <property type="entry name" value="Nucleotide_cyclase"/>
</dbReference>
<dbReference type="PROSITE" id="PS50883">
    <property type="entry name" value="EAL"/>
    <property type="match status" value="1"/>
</dbReference>
<gene>
    <name evidence="2" type="ORF">ACFOSU_04425</name>
</gene>
<proteinExistence type="predicted"/>
<dbReference type="InterPro" id="IPR000160">
    <property type="entry name" value="GGDEF_dom"/>
</dbReference>
<dbReference type="Pfam" id="PF00563">
    <property type="entry name" value="EAL"/>
    <property type="match status" value="1"/>
</dbReference>
<dbReference type="Pfam" id="PF01590">
    <property type="entry name" value="GAF"/>
    <property type="match status" value="1"/>
</dbReference>
<dbReference type="InterPro" id="IPR050706">
    <property type="entry name" value="Cyclic-di-GMP_PDE-like"/>
</dbReference>
<dbReference type="EMBL" id="JBHRSS010000003">
    <property type="protein sequence ID" value="MFC3103131.1"/>
    <property type="molecule type" value="Genomic_DNA"/>
</dbReference>
<dbReference type="Gene3D" id="3.30.70.270">
    <property type="match status" value="1"/>
</dbReference>
<dbReference type="PANTHER" id="PTHR33121">
    <property type="entry name" value="CYCLIC DI-GMP PHOSPHODIESTERASE PDEF"/>
    <property type="match status" value="1"/>
</dbReference>
<evidence type="ECO:0000259" key="1">
    <source>
        <dbReference type="PROSITE" id="PS50883"/>
    </source>
</evidence>
<dbReference type="RefSeq" id="WP_380686864.1">
    <property type="nucleotide sequence ID" value="NZ_JBHRSS010000003.1"/>
</dbReference>
<evidence type="ECO:0000313" key="3">
    <source>
        <dbReference type="Proteomes" id="UP001595462"/>
    </source>
</evidence>
<dbReference type="SUPFAM" id="SSF55073">
    <property type="entry name" value="Nucleotide cyclase"/>
    <property type="match status" value="1"/>
</dbReference>
<organism evidence="2 3">
    <name type="scientific">Salinisphaera aquimarina</name>
    <dbReference type="NCBI Taxonomy" id="2094031"/>
    <lineage>
        <taxon>Bacteria</taxon>
        <taxon>Pseudomonadati</taxon>
        <taxon>Pseudomonadota</taxon>
        <taxon>Gammaproteobacteria</taxon>
        <taxon>Salinisphaerales</taxon>
        <taxon>Salinisphaeraceae</taxon>
        <taxon>Salinisphaera</taxon>
    </lineage>
</organism>
<dbReference type="SUPFAM" id="SSF55781">
    <property type="entry name" value="GAF domain-like"/>
    <property type="match status" value="1"/>
</dbReference>
<dbReference type="InterPro" id="IPR029016">
    <property type="entry name" value="GAF-like_dom_sf"/>
</dbReference>
<reference evidence="3" key="1">
    <citation type="journal article" date="2019" name="Int. J. Syst. Evol. Microbiol.">
        <title>The Global Catalogue of Microorganisms (GCM) 10K type strain sequencing project: providing services to taxonomists for standard genome sequencing and annotation.</title>
        <authorList>
            <consortium name="The Broad Institute Genomics Platform"/>
            <consortium name="The Broad Institute Genome Sequencing Center for Infectious Disease"/>
            <person name="Wu L."/>
            <person name="Ma J."/>
        </authorList>
    </citation>
    <scope>NUCLEOTIDE SEQUENCE [LARGE SCALE GENOMIC DNA]</scope>
    <source>
        <strain evidence="3">KCTC 52640</strain>
    </source>
</reference>
<dbReference type="Gene3D" id="3.20.20.450">
    <property type="entry name" value="EAL domain"/>
    <property type="match status" value="1"/>
</dbReference>
<dbReference type="SMART" id="SM00267">
    <property type="entry name" value="GGDEF"/>
    <property type="match status" value="1"/>
</dbReference>
<dbReference type="SMART" id="SM00052">
    <property type="entry name" value="EAL"/>
    <property type="match status" value="1"/>
</dbReference>
<dbReference type="SMART" id="SM00065">
    <property type="entry name" value="GAF"/>
    <property type="match status" value="1"/>
</dbReference>
<dbReference type="Proteomes" id="UP001595462">
    <property type="component" value="Unassembled WGS sequence"/>
</dbReference>
<feature type="domain" description="EAL" evidence="1">
    <location>
        <begin position="342"/>
        <end position="596"/>
    </location>
</feature>